<evidence type="ECO:0000256" key="6">
    <source>
        <dbReference type="SAM" id="Phobius"/>
    </source>
</evidence>
<dbReference type="SUPFAM" id="SSF103473">
    <property type="entry name" value="MFS general substrate transporter"/>
    <property type="match status" value="1"/>
</dbReference>
<keyword evidence="3 6" id="KW-1133">Transmembrane helix</keyword>
<dbReference type="Pfam" id="PF07690">
    <property type="entry name" value="MFS_1"/>
    <property type="match status" value="1"/>
</dbReference>
<dbReference type="InterPro" id="IPR011701">
    <property type="entry name" value="MFS"/>
</dbReference>
<name>A0ABR4IG49_9EURO</name>
<feature type="transmembrane region" description="Helical" evidence="6">
    <location>
        <begin position="319"/>
        <end position="345"/>
    </location>
</feature>
<dbReference type="Proteomes" id="UP001610446">
    <property type="component" value="Unassembled WGS sequence"/>
</dbReference>
<feature type="transmembrane region" description="Helical" evidence="6">
    <location>
        <begin position="495"/>
        <end position="515"/>
    </location>
</feature>
<feature type="compositionally biased region" description="Basic and acidic residues" evidence="5">
    <location>
        <begin position="19"/>
        <end position="29"/>
    </location>
</feature>
<evidence type="ECO:0000256" key="3">
    <source>
        <dbReference type="ARBA" id="ARBA00022989"/>
    </source>
</evidence>
<dbReference type="Gene3D" id="1.20.1250.20">
    <property type="entry name" value="MFS general substrate transporter like domains"/>
    <property type="match status" value="1"/>
</dbReference>
<keyword evidence="4 6" id="KW-0472">Membrane</keyword>
<comment type="caution">
    <text evidence="7">The sequence shown here is derived from an EMBL/GenBank/DDBJ whole genome shotgun (WGS) entry which is preliminary data.</text>
</comment>
<organism evidence="7 8">
    <name type="scientific">Aspergillus pseudoustus</name>
    <dbReference type="NCBI Taxonomy" id="1810923"/>
    <lineage>
        <taxon>Eukaryota</taxon>
        <taxon>Fungi</taxon>
        <taxon>Dikarya</taxon>
        <taxon>Ascomycota</taxon>
        <taxon>Pezizomycotina</taxon>
        <taxon>Eurotiomycetes</taxon>
        <taxon>Eurotiomycetidae</taxon>
        <taxon>Eurotiales</taxon>
        <taxon>Aspergillaceae</taxon>
        <taxon>Aspergillus</taxon>
        <taxon>Aspergillus subgen. Nidulantes</taxon>
    </lineage>
</organism>
<keyword evidence="8" id="KW-1185">Reference proteome</keyword>
<feature type="transmembrane region" description="Helical" evidence="6">
    <location>
        <begin position="207"/>
        <end position="231"/>
    </location>
</feature>
<evidence type="ECO:0000256" key="4">
    <source>
        <dbReference type="ARBA" id="ARBA00023136"/>
    </source>
</evidence>
<sequence>MSVKADSYAGELENAPSRESGHFRPLGEAEPEKRVFSHGTVELYNANGELRLIPTASRDPNDPLRIPEWRKWAVLSTFCLFTVGGMTCANSIGAITPDLTVYYSQVPNPPSSQLINQLGSFPSLFIGIGAIISVIVAQGVGTRSVLIVQAAITVAGMLWSAVSNGSDRGLRSNIAARSFMSLGVGAVESVVPLMMQSLNYLHSRNSRLALIWAAGGVANSVLGTVSTYIIHALDWRWYTWILFIVTAVSFVFIVLLVPETTFPRSEADLCPDGLTDPVRPSNRGESYMYSLRLYSEDASWATAWQGTKDLARTGLFPNIIWLFLINACFIGSTISASLVFGQVLVTGYHWETRNVGLLQIPLAVGSLLSIPLVGFGSDMAIKALAKRNNGIHEPEHTLVCLVLPMVSGVVGTLCFGIFVDNPEKYHWMLPMTMTGLQYFGVNSVNVVSVTYAIECYPELAEPVVIIIGAYRNIVGFGLTYGVNGFVGAVGYKACFGAYAALTAGFFLMGLPFYLMGPRVRAEINKLPIRHGWGKKADQSL</sequence>
<accession>A0ABR4IG49</accession>
<feature type="transmembrane region" description="Helical" evidence="6">
    <location>
        <begin position="357"/>
        <end position="377"/>
    </location>
</feature>
<feature type="transmembrane region" description="Helical" evidence="6">
    <location>
        <begin position="144"/>
        <end position="162"/>
    </location>
</feature>
<dbReference type="PANTHER" id="PTHR23502:SF164">
    <property type="entry name" value="MAJOR FACILITATOR SUPERFAMILY (MFS) PROFILE DOMAIN-CONTAINING PROTEIN"/>
    <property type="match status" value="1"/>
</dbReference>
<comment type="subcellular location">
    <subcellularLocation>
        <location evidence="1">Membrane</location>
        <topology evidence="1">Multi-pass membrane protein</topology>
    </subcellularLocation>
</comment>
<feature type="transmembrane region" description="Helical" evidence="6">
    <location>
        <begin position="398"/>
        <end position="418"/>
    </location>
</feature>
<evidence type="ECO:0000313" key="7">
    <source>
        <dbReference type="EMBL" id="KAL2826746.1"/>
    </source>
</evidence>
<feature type="transmembrane region" description="Helical" evidence="6">
    <location>
        <begin position="438"/>
        <end position="456"/>
    </location>
</feature>
<evidence type="ECO:0000256" key="1">
    <source>
        <dbReference type="ARBA" id="ARBA00004141"/>
    </source>
</evidence>
<dbReference type="EMBL" id="JBFXLU010000428">
    <property type="protein sequence ID" value="KAL2826746.1"/>
    <property type="molecule type" value="Genomic_DNA"/>
</dbReference>
<feature type="transmembrane region" description="Helical" evidence="6">
    <location>
        <begin position="174"/>
        <end position="195"/>
    </location>
</feature>
<dbReference type="InterPro" id="IPR036259">
    <property type="entry name" value="MFS_trans_sf"/>
</dbReference>
<keyword evidence="2 6" id="KW-0812">Transmembrane</keyword>
<protein>
    <submittedName>
        <fullName evidence="7">Major facilitator superfamily domain-containing protein</fullName>
    </submittedName>
</protein>
<evidence type="ECO:0000256" key="5">
    <source>
        <dbReference type="SAM" id="MobiDB-lite"/>
    </source>
</evidence>
<feature type="transmembrane region" description="Helical" evidence="6">
    <location>
        <begin position="115"/>
        <end position="137"/>
    </location>
</feature>
<evidence type="ECO:0000313" key="8">
    <source>
        <dbReference type="Proteomes" id="UP001610446"/>
    </source>
</evidence>
<dbReference type="PANTHER" id="PTHR23502">
    <property type="entry name" value="MAJOR FACILITATOR SUPERFAMILY"/>
    <property type="match status" value="1"/>
</dbReference>
<evidence type="ECO:0000256" key="2">
    <source>
        <dbReference type="ARBA" id="ARBA00022692"/>
    </source>
</evidence>
<proteinExistence type="predicted"/>
<reference evidence="7 8" key="1">
    <citation type="submission" date="2024-07" db="EMBL/GenBank/DDBJ databases">
        <title>Section-level genome sequencing and comparative genomics of Aspergillus sections Usti and Cavernicolus.</title>
        <authorList>
            <consortium name="Lawrence Berkeley National Laboratory"/>
            <person name="Nybo J.L."/>
            <person name="Vesth T.C."/>
            <person name="Theobald S."/>
            <person name="Frisvad J.C."/>
            <person name="Larsen T.O."/>
            <person name="Kjaerboelling I."/>
            <person name="Rothschild-Mancinelli K."/>
            <person name="Lyhne E.K."/>
            <person name="Kogle M.E."/>
            <person name="Barry K."/>
            <person name="Clum A."/>
            <person name="Na H."/>
            <person name="Ledsgaard L."/>
            <person name="Lin J."/>
            <person name="Lipzen A."/>
            <person name="Kuo A."/>
            <person name="Riley R."/>
            <person name="Mondo S."/>
            <person name="Labutti K."/>
            <person name="Haridas S."/>
            <person name="Pangalinan J."/>
            <person name="Salamov A.A."/>
            <person name="Simmons B.A."/>
            <person name="Magnuson J.K."/>
            <person name="Chen J."/>
            <person name="Drula E."/>
            <person name="Henrissat B."/>
            <person name="Wiebenga A."/>
            <person name="Lubbers R.J."/>
            <person name="Gomes A.C."/>
            <person name="Makela M.R."/>
            <person name="Stajich J."/>
            <person name="Grigoriev I.V."/>
            <person name="Mortensen U.H."/>
            <person name="De Vries R.P."/>
            <person name="Baker S.E."/>
            <person name="Andersen M.R."/>
        </authorList>
    </citation>
    <scope>NUCLEOTIDE SEQUENCE [LARGE SCALE GENOMIC DNA]</scope>
    <source>
        <strain evidence="7 8">CBS 123904</strain>
    </source>
</reference>
<gene>
    <name evidence="7" type="ORF">BJY01DRAFT_241298</name>
</gene>
<feature type="transmembrane region" description="Helical" evidence="6">
    <location>
        <begin position="237"/>
        <end position="257"/>
    </location>
</feature>
<feature type="transmembrane region" description="Helical" evidence="6">
    <location>
        <begin position="72"/>
        <end position="95"/>
    </location>
</feature>
<feature type="region of interest" description="Disordered" evidence="5">
    <location>
        <begin position="1"/>
        <end position="29"/>
    </location>
</feature>
<feature type="transmembrane region" description="Helical" evidence="6">
    <location>
        <begin position="463"/>
        <end position="483"/>
    </location>
</feature>